<dbReference type="Gene3D" id="3.50.50.60">
    <property type="entry name" value="FAD/NAD(P)-binding domain"/>
    <property type="match status" value="1"/>
</dbReference>
<dbReference type="InterPro" id="IPR017830">
    <property type="entry name" value="SQase_HpnE"/>
</dbReference>
<name>A0A1T2L667_9GAMM</name>
<dbReference type="SUPFAM" id="SSF51905">
    <property type="entry name" value="FAD/NAD(P)-binding domain"/>
    <property type="match status" value="1"/>
</dbReference>
<dbReference type="Pfam" id="PF01593">
    <property type="entry name" value="Amino_oxidase"/>
    <property type="match status" value="1"/>
</dbReference>
<evidence type="ECO:0000259" key="1">
    <source>
        <dbReference type="Pfam" id="PF01593"/>
    </source>
</evidence>
<dbReference type="AlphaFoldDB" id="A0A1T2L667"/>
<evidence type="ECO:0000313" key="2">
    <source>
        <dbReference type="EMBL" id="OOZ40608.1"/>
    </source>
</evidence>
<dbReference type="PANTHER" id="PTHR42923:SF47">
    <property type="entry name" value="BLR3003 PROTEIN"/>
    <property type="match status" value="1"/>
</dbReference>
<dbReference type="NCBIfam" id="TIGR03467">
    <property type="entry name" value="HpnE"/>
    <property type="match status" value="1"/>
</dbReference>
<dbReference type="PRINTS" id="PR00368">
    <property type="entry name" value="FADPNR"/>
</dbReference>
<reference evidence="2 3" key="1">
    <citation type="submission" date="2016-11" db="EMBL/GenBank/DDBJ databases">
        <title>Mixed transmission modes and dynamic genome evolution in an obligate animal-bacterial symbiosis.</title>
        <authorList>
            <person name="Russell S.L."/>
            <person name="Corbett-Detig R.B."/>
            <person name="Cavanaugh C.M."/>
        </authorList>
    </citation>
    <scope>NUCLEOTIDE SEQUENCE [LARGE SCALE GENOMIC DNA]</scope>
    <source>
        <strain evidence="2">Sveles-Q1</strain>
    </source>
</reference>
<organism evidence="2 3">
    <name type="scientific">Solemya pervernicosa gill symbiont</name>
    <dbReference type="NCBI Taxonomy" id="642797"/>
    <lineage>
        <taxon>Bacteria</taxon>
        <taxon>Pseudomonadati</taxon>
        <taxon>Pseudomonadota</taxon>
        <taxon>Gammaproteobacteria</taxon>
        <taxon>sulfur-oxidizing symbionts</taxon>
    </lineage>
</organism>
<evidence type="ECO:0000313" key="3">
    <source>
        <dbReference type="Proteomes" id="UP000191110"/>
    </source>
</evidence>
<dbReference type="InterPro" id="IPR002937">
    <property type="entry name" value="Amino_oxidase"/>
</dbReference>
<protein>
    <recommendedName>
        <fullName evidence="1">Amine oxidase domain-containing protein</fullName>
    </recommendedName>
</protein>
<accession>A0A1T2L667</accession>
<dbReference type="PANTHER" id="PTHR42923">
    <property type="entry name" value="PROTOPORPHYRINOGEN OXIDASE"/>
    <property type="match status" value="1"/>
</dbReference>
<dbReference type="GO" id="GO:0016491">
    <property type="term" value="F:oxidoreductase activity"/>
    <property type="evidence" value="ECO:0007669"/>
    <property type="project" value="InterPro"/>
</dbReference>
<keyword evidence="3" id="KW-1185">Reference proteome</keyword>
<dbReference type="EMBL" id="MPRL01000021">
    <property type="protein sequence ID" value="OOZ40608.1"/>
    <property type="molecule type" value="Genomic_DNA"/>
</dbReference>
<proteinExistence type="predicted"/>
<feature type="domain" description="Amine oxidase" evidence="1">
    <location>
        <begin position="20"/>
        <end position="437"/>
    </location>
</feature>
<dbReference type="InterPro" id="IPR036188">
    <property type="entry name" value="FAD/NAD-bd_sf"/>
</dbReference>
<gene>
    <name evidence="2" type="ORF">BOW53_07075</name>
</gene>
<sequence>MPDRNSVAQQRVVVVGGGWAGLSAAVELSHRGVPVTLLESAKQLGGRARCVQFGESRVDNGQHIMIGAYSATLDLLKRLKLDQNQLVERQSLLLKLLSPTESPLEMRAANLPAPLHLLGALLTAKGVSIGDKLKTVLFMARLNSRHFTLKKEQSVRDWLAAQPRRVVHGLWEPLCIATLNTPPENASARLFIRVLKEAFSGQRSNSDLLLPRTDLGTTIPEPAAHYIERHNGQVQLSRRVNELIIGQGRILGVAIDEQMIPASHVILATPHTATAQLLQAHEGLNETANQLVQIPTEPICTIYLRYPEQTRLELPMIGLLDSVGQWVIDRRNCGQPGLLSVVISANGPHMDLSNCELADHVTAELKHHYPELPEPLESLVIREKRATFASNVGINAYRPANRTTVEGLWLAGDYTDTGLPATLEGAIRSGLQCAQDIAAEWPQQN</sequence>
<dbReference type="Proteomes" id="UP000191110">
    <property type="component" value="Unassembled WGS sequence"/>
</dbReference>
<dbReference type="InterPro" id="IPR050464">
    <property type="entry name" value="Zeta_carotene_desat/Oxidored"/>
</dbReference>
<dbReference type="OrthoDB" id="7849608at2"/>
<comment type="caution">
    <text evidence="2">The sequence shown here is derived from an EMBL/GenBank/DDBJ whole genome shotgun (WGS) entry which is preliminary data.</text>
</comment>
<dbReference type="RefSeq" id="WP_078483384.1">
    <property type="nucleotide sequence ID" value="NZ_MPRL01000021.1"/>
</dbReference>